<dbReference type="InterPro" id="IPR009675">
    <property type="entry name" value="TPX2_fam"/>
</dbReference>
<feature type="compositionally biased region" description="Basic and acidic residues" evidence="5">
    <location>
        <begin position="508"/>
        <end position="531"/>
    </location>
</feature>
<dbReference type="STRING" id="104421.E2AC66"/>
<dbReference type="OMA" id="CARMMEE"/>
<dbReference type="GO" id="GO:0060236">
    <property type="term" value="P:regulation of mitotic spindle organization"/>
    <property type="evidence" value="ECO:0007669"/>
    <property type="project" value="InterPro"/>
</dbReference>
<evidence type="ECO:0000256" key="3">
    <source>
        <dbReference type="ARBA" id="ARBA00022490"/>
    </source>
</evidence>
<feature type="compositionally biased region" description="Basic and acidic residues" evidence="5">
    <location>
        <begin position="203"/>
        <end position="259"/>
    </location>
</feature>
<sequence>MADYCNIRAPQWIDFTQNCSPMQVQDFFEKEHTIHERIEEPCNSTAETMENTQSITIVDMSCVNPQAQADLDIIKSTPVKVISPKYHKETVIAEGTYDQVFNDAMRKLELCKKMSKTRDALNKSTQEPKIFKTPNMPKLTKSSRSVGSILNKNNQSNQDFTKVNKTNSYMKKLSIKQSLFGQDKNSAENNTFKKSNNSDNTENENKQCNKEDNKDNKECEEENSKESKEEDSKECEKEDSEKGKESNDEKQNEEDKKLQDGQIECTDDNENKKAENSQDDINEKNNRTQSKHVAVLTWQNHRRNMYKRRTSVNKQYVGLAEAVSRFQTETPKRFRTKSNKDNTISPSFLTSKLTLNRIKPTIPISPALTTKTRARPTTVLSQEEREMLEVEKMKKYRIKANPIPSNVLRGPRATTKVNNLTRKSMVTTNTSSSIQPNEKAKSLSQSKSPHRDKMPSGLKNTIPNVIVSNSEGIIVEHEAMAFFGVPKNLTKNVTRIVPFSFEARNKDMQMKKEQRLKNLQEASKAKAEFHARPAPNFSKPSTSSSTRSSTPSIKQQQNAKKLVMPCPFSFEERNKKLSEKKEQLVKQVLEEGKRRVFRANPAPVFKPVMIRGRSKEHISVKNKTMKIESEHNAEYKCENQENKEPNEIDSYKTEDENTQRAAKSSACNDDKLPLKALPLELNTDKRAMKRREFDEKLKHKEVEEELKRQEQEKNRLEHEKHLKAELRKLAEVKARPMPKYKPLTTIKSTKPLTNPQSPAFVSKLRSKQV</sequence>
<dbReference type="EMBL" id="GL438428">
    <property type="protein sequence ID" value="EFN68960.1"/>
    <property type="molecule type" value="Genomic_DNA"/>
</dbReference>
<evidence type="ECO:0000313" key="8">
    <source>
        <dbReference type="Proteomes" id="UP000000311"/>
    </source>
</evidence>
<dbReference type="PANTHER" id="PTHR14326">
    <property type="entry name" value="TARGETING PROTEIN FOR XKLP2"/>
    <property type="match status" value="1"/>
</dbReference>
<keyword evidence="8" id="KW-1185">Reference proteome</keyword>
<protein>
    <submittedName>
        <fullName evidence="7">Targeting protein for Xklp2</fullName>
    </submittedName>
</protein>
<feature type="compositionally biased region" description="Basic and acidic residues" evidence="5">
    <location>
        <begin position="269"/>
        <end position="286"/>
    </location>
</feature>
<dbReference type="Pfam" id="PF06886">
    <property type="entry name" value="TPX2"/>
    <property type="match status" value="1"/>
</dbReference>
<dbReference type="KEGG" id="cfo:105250752"/>
<dbReference type="GO" id="GO:0005874">
    <property type="term" value="C:microtubule"/>
    <property type="evidence" value="ECO:0007669"/>
    <property type="project" value="InterPro"/>
</dbReference>
<evidence type="ECO:0000256" key="4">
    <source>
        <dbReference type="ARBA" id="ARBA00023212"/>
    </source>
</evidence>
<name>E2AC66_CAMFO</name>
<feature type="compositionally biased region" description="Basic and acidic residues" evidence="5">
    <location>
        <begin position="631"/>
        <end position="658"/>
    </location>
</feature>
<dbReference type="InParanoid" id="E2AC66"/>
<feature type="compositionally biased region" description="Polar residues" evidence="5">
    <location>
        <begin position="424"/>
        <end position="447"/>
    </location>
</feature>
<dbReference type="OrthoDB" id="1684416at2759"/>
<feature type="region of interest" description="Disordered" evidence="5">
    <location>
        <begin position="508"/>
        <end position="560"/>
    </location>
</feature>
<comment type="similarity">
    <text evidence="2">Belongs to the TPX2 family.</text>
</comment>
<comment type="subcellular location">
    <subcellularLocation>
        <location evidence="1">Cytoplasm</location>
        <location evidence="1">Cytoskeleton</location>
    </subcellularLocation>
</comment>
<keyword evidence="3" id="KW-0963">Cytoplasm</keyword>
<proteinExistence type="inferred from homology"/>
<evidence type="ECO:0000259" key="6">
    <source>
        <dbReference type="Pfam" id="PF06886"/>
    </source>
</evidence>
<dbReference type="AlphaFoldDB" id="E2AC66"/>
<feature type="region of interest" description="Disordered" evidence="5">
    <location>
        <begin position="180"/>
        <end position="288"/>
    </location>
</feature>
<evidence type="ECO:0000256" key="5">
    <source>
        <dbReference type="SAM" id="MobiDB-lite"/>
    </source>
</evidence>
<accession>E2AC66</accession>
<gene>
    <name evidence="7" type="ORF">EAG_13385</name>
</gene>
<evidence type="ECO:0000256" key="2">
    <source>
        <dbReference type="ARBA" id="ARBA00005885"/>
    </source>
</evidence>
<feature type="compositionally biased region" description="Low complexity" evidence="5">
    <location>
        <begin position="538"/>
        <end position="552"/>
    </location>
</feature>
<feature type="compositionally biased region" description="Basic and acidic residues" evidence="5">
    <location>
        <begin position="702"/>
        <end position="734"/>
    </location>
</feature>
<feature type="region of interest" description="Disordered" evidence="5">
    <location>
        <begin position="702"/>
        <end position="769"/>
    </location>
</feature>
<feature type="region of interest" description="Disordered" evidence="5">
    <location>
        <begin position="118"/>
        <end position="143"/>
    </location>
</feature>
<reference evidence="7 8" key="1">
    <citation type="journal article" date="2010" name="Science">
        <title>Genomic comparison of the ants Camponotus floridanus and Harpegnathos saltator.</title>
        <authorList>
            <person name="Bonasio R."/>
            <person name="Zhang G."/>
            <person name="Ye C."/>
            <person name="Mutti N.S."/>
            <person name="Fang X."/>
            <person name="Qin N."/>
            <person name="Donahue G."/>
            <person name="Yang P."/>
            <person name="Li Q."/>
            <person name="Li C."/>
            <person name="Zhang P."/>
            <person name="Huang Z."/>
            <person name="Berger S.L."/>
            <person name="Reinberg D."/>
            <person name="Wang J."/>
            <person name="Liebig J."/>
        </authorList>
    </citation>
    <scope>NUCLEOTIDE SEQUENCE [LARGE SCALE GENOMIC DNA]</scope>
    <source>
        <strain evidence="8">C129</strain>
    </source>
</reference>
<dbReference type="Proteomes" id="UP000000311">
    <property type="component" value="Unassembled WGS sequence"/>
</dbReference>
<feature type="domain" description="TPX2 C-terminal" evidence="6">
    <location>
        <begin position="680"/>
        <end position="753"/>
    </location>
</feature>
<evidence type="ECO:0000256" key="1">
    <source>
        <dbReference type="ARBA" id="ARBA00004245"/>
    </source>
</evidence>
<feature type="compositionally biased region" description="Polar residues" evidence="5">
    <location>
        <begin position="180"/>
        <end position="200"/>
    </location>
</feature>
<feature type="region of interest" description="Disordered" evidence="5">
    <location>
        <begin position="424"/>
        <end position="461"/>
    </location>
</feature>
<dbReference type="GO" id="GO:0005819">
    <property type="term" value="C:spindle"/>
    <property type="evidence" value="ECO:0007669"/>
    <property type="project" value="InterPro"/>
</dbReference>
<keyword evidence="4" id="KW-0206">Cytoskeleton</keyword>
<dbReference type="InterPro" id="IPR027329">
    <property type="entry name" value="TPX2_C"/>
</dbReference>
<feature type="region of interest" description="Disordered" evidence="5">
    <location>
        <begin position="631"/>
        <end position="669"/>
    </location>
</feature>
<organism evidence="8">
    <name type="scientific">Camponotus floridanus</name>
    <name type="common">Florida carpenter ant</name>
    <dbReference type="NCBI Taxonomy" id="104421"/>
    <lineage>
        <taxon>Eukaryota</taxon>
        <taxon>Metazoa</taxon>
        <taxon>Ecdysozoa</taxon>
        <taxon>Arthropoda</taxon>
        <taxon>Hexapoda</taxon>
        <taxon>Insecta</taxon>
        <taxon>Pterygota</taxon>
        <taxon>Neoptera</taxon>
        <taxon>Endopterygota</taxon>
        <taxon>Hymenoptera</taxon>
        <taxon>Apocrita</taxon>
        <taxon>Aculeata</taxon>
        <taxon>Formicoidea</taxon>
        <taxon>Formicidae</taxon>
        <taxon>Formicinae</taxon>
        <taxon>Camponotus</taxon>
    </lineage>
</organism>
<feature type="compositionally biased region" description="Polar residues" evidence="5">
    <location>
        <begin position="745"/>
        <end position="759"/>
    </location>
</feature>
<evidence type="ECO:0000313" key="7">
    <source>
        <dbReference type="EMBL" id="EFN68960.1"/>
    </source>
</evidence>
<dbReference type="PANTHER" id="PTHR14326:SF44">
    <property type="entry name" value="TARGETING PROTEIN FOR XKLP2"/>
    <property type="match status" value="1"/>
</dbReference>